<evidence type="ECO:0000313" key="1">
    <source>
        <dbReference type="EMBL" id="MBX64134.1"/>
    </source>
</evidence>
<sequence length="15" mass="1689">MVNSIEGFMRDGLYG</sequence>
<dbReference type="EMBL" id="GGEC01083650">
    <property type="protein sequence ID" value="MBX64134.1"/>
    <property type="molecule type" value="Transcribed_RNA"/>
</dbReference>
<accession>A0A2P2QB29</accession>
<organism evidence="1">
    <name type="scientific">Rhizophora mucronata</name>
    <name type="common">Asiatic mangrove</name>
    <dbReference type="NCBI Taxonomy" id="61149"/>
    <lineage>
        <taxon>Eukaryota</taxon>
        <taxon>Viridiplantae</taxon>
        <taxon>Streptophyta</taxon>
        <taxon>Embryophyta</taxon>
        <taxon>Tracheophyta</taxon>
        <taxon>Spermatophyta</taxon>
        <taxon>Magnoliopsida</taxon>
        <taxon>eudicotyledons</taxon>
        <taxon>Gunneridae</taxon>
        <taxon>Pentapetalae</taxon>
        <taxon>rosids</taxon>
        <taxon>fabids</taxon>
        <taxon>Malpighiales</taxon>
        <taxon>Rhizophoraceae</taxon>
        <taxon>Rhizophora</taxon>
    </lineage>
</organism>
<proteinExistence type="predicted"/>
<name>A0A2P2QB29_RHIMU</name>
<protein>
    <submittedName>
        <fullName evidence="1">Uncharacterized protein</fullName>
    </submittedName>
</protein>
<reference evidence="1" key="1">
    <citation type="submission" date="2018-02" db="EMBL/GenBank/DDBJ databases">
        <title>Rhizophora mucronata_Transcriptome.</title>
        <authorList>
            <person name="Meera S.P."/>
            <person name="Sreeshan A."/>
            <person name="Augustine A."/>
        </authorList>
    </citation>
    <scope>NUCLEOTIDE SEQUENCE</scope>
    <source>
        <tissue evidence="1">Leaf</tissue>
    </source>
</reference>